<accession>A0ABN7UGR0</accession>
<dbReference type="EMBL" id="CAJVQB010002949">
    <property type="protein sequence ID" value="CAG8592747.1"/>
    <property type="molecule type" value="Genomic_DNA"/>
</dbReference>
<name>A0ABN7UGR0_GIGMA</name>
<evidence type="ECO:0000313" key="1">
    <source>
        <dbReference type="EMBL" id="CAG8592747.1"/>
    </source>
</evidence>
<organism evidence="1 2">
    <name type="scientific">Gigaspora margarita</name>
    <dbReference type="NCBI Taxonomy" id="4874"/>
    <lineage>
        <taxon>Eukaryota</taxon>
        <taxon>Fungi</taxon>
        <taxon>Fungi incertae sedis</taxon>
        <taxon>Mucoromycota</taxon>
        <taxon>Glomeromycotina</taxon>
        <taxon>Glomeromycetes</taxon>
        <taxon>Diversisporales</taxon>
        <taxon>Gigasporaceae</taxon>
        <taxon>Gigaspora</taxon>
    </lineage>
</organism>
<comment type="caution">
    <text evidence="1">The sequence shown here is derived from an EMBL/GenBank/DDBJ whole genome shotgun (WGS) entry which is preliminary data.</text>
</comment>
<keyword evidence="2" id="KW-1185">Reference proteome</keyword>
<sequence length="51" mass="5918">TSSLPKKSIGFDTYINRYLLFRTVGFFESRVLKMGKVVLKKKGVSKYEENN</sequence>
<dbReference type="Proteomes" id="UP000789901">
    <property type="component" value="Unassembled WGS sequence"/>
</dbReference>
<proteinExistence type="predicted"/>
<evidence type="ECO:0000313" key="2">
    <source>
        <dbReference type="Proteomes" id="UP000789901"/>
    </source>
</evidence>
<gene>
    <name evidence="1" type="ORF">GMARGA_LOCUS6488</name>
</gene>
<reference evidence="1 2" key="1">
    <citation type="submission" date="2021-06" db="EMBL/GenBank/DDBJ databases">
        <authorList>
            <person name="Kallberg Y."/>
            <person name="Tangrot J."/>
            <person name="Rosling A."/>
        </authorList>
    </citation>
    <scope>NUCLEOTIDE SEQUENCE [LARGE SCALE GENOMIC DNA]</scope>
    <source>
        <strain evidence="1 2">120-4 pot B 10/14</strain>
    </source>
</reference>
<feature type="non-terminal residue" evidence="1">
    <location>
        <position position="1"/>
    </location>
</feature>
<protein>
    <submittedName>
        <fullName evidence="1">39884_t:CDS:1</fullName>
    </submittedName>
</protein>